<organism evidence="1 2">
    <name type="scientific">Xanthomonas campestris pv. badrii</name>
    <dbReference type="NCBI Taxonomy" id="149696"/>
    <lineage>
        <taxon>Bacteria</taxon>
        <taxon>Pseudomonadati</taxon>
        <taxon>Pseudomonadota</taxon>
        <taxon>Gammaproteobacteria</taxon>
        <taxon>Lysobacterales</taxon>
        <taxon>Lysobacteraceae</taxon>
        <taxon>Xanthomonas</taxon>
    </lineage>
</organism>
<evidence type="ECO:0000313" key="1">
    <source>
        <dbReference type="EMBL" id="QJD66272.1"/>
    </source>
</evidence>
<accession>A0A7Z2V761</accession>
<dbReference type="RefSeq" id="WP_168968120.1">
    <property type="nucleotide sequence ID" value="NZ_CP051651.1"/>
</dbReference>
<dbReference type="EMBL" id="CP051651">
    <property type="protein sequence ID" value="QJD66272.1"/>
    <property type="molecule type" value="Genomic_DNA"/>
</dbReference>
<sequence>MFMHTILAEPGNPADNRAPIAAIGTIVGAGCAHHRFIAPALTSRHCYL</sequence>
<dbReference type="AlphaFoldDB" id="A0A7Z2V761"/>
<proteinExistence type="predicted"/>
<reference evidence="1 2" key="1">
    <citation type="submission" date="2020-04" db="EMBL/GenBank/DDBJ databases">
        <title>Genome-Wide Identification of 5-Methylcytosine Sites in Bacterial Genomes By High-Throughput Sequencing of MspJI Restriction Fragments.</title>
        <authorList>
            <person name="Wu V."/>
        </authorList>
    </citation>
    <scope>NUCLEOTIDE SEQUENCE [LARGE SCALE GENOMIC DNA]</scope>
    <source>
        <strain evidence="1 2">NEB122</strain>
    </source>
</reference>
<reference evidence="1 2" key="2">
    <citation type="submission" date="2020-04" db="EMBL/GenBank/DDBJ databases">
        <authorList>
            <person name="Fomenkov A."/>
            <person name="Anton B.P."/>
            <person name="Roberts R.J."/>
        </authorList>
    </citation>
    <scope>NUCLEOTIDE SEQUENCE [LARGE SCALE GENOMIC DNA]</scope>
    <source>
        <strain evidence="1 2">NEB122</strain>
    </source>
</reference>
<dbReference type="Proteomes" id="UP000503498">
    <property type="component" value="Chromosome"/>
</dbReference>
<gene>
    <name evidence="1" type="ORF">HG421_18165</name>
</gene>
<name>A0A7Z2V761_XANCA</name>
<protein>
    <submittedName>
        <fullName evidence="1">Uncharacterized protein</fullName>
    </submittedName>
</protein>
<evidence type="ECO:0000313" key="2">
    <source>
        <dbReference type="Proteomes" id="UP000503498"/>
    </source>
</evidence>